<dbReference type="PANTHER" id="PTHR32303:SF10">
    <property type="entry name" value="OUTER MEMBRANE PROTEIN ASSEMBLY FACTOR BAMB"/>
    <property type="match status" value="1"/>
</dbReference>
<reference evidence="7 8" key="1">
    <citation type="journal article" date="2017" name="Front. Genet.">
        <title>Draft sequencing of the heterozygous diploid genome of Satsuma (Citrus unshiu Marc.) using a hybrid assembly approach.</title>
        <authorList>
            <person name="Shimizu T."/>
            <person name="Tanizawa Y."/>
            <person name="Mochizuki T."/>
            <person name="Nagasaki H."/>
            <person name="Yoshioka T."/>
            <person name="Toyoda A."/>
            <person name="Fujiyama A."/>
            <person name="Kaminuma E."/>
            <person name="Nakamura Y."/>
        </authorList>
    </citation>
    <scope>NUCLEOTIDE SEQUENCE [LARGE SCALE GENOMIC DNA]</scope>
    <source>
        <strain evidence="8">cv. Miyagawa wase</strain>
    </source>
</reference>
<comment type="caution">
    <text evidence="7">The sequence shown here is derived from an EMBL/GenBank/DDBJ whole genome shotgun (WGS) entry which is preliminary data.</text>
</comment>
<evidence type="ECO:0000259" key="6">
    <source>
        <dbReference type="Pfam" id="PF13360"/>
    </source>
</evidence>
<keyword evidence="3" id="KW-0560">Oxidoreductase</keyword>
<feature type="chain" id="PRO_5014187191" description="Pyrrolo-quinoline quinone repeat domain-containing protein" evidence="5">
    <location>
        <begin position="30"/>
        <end position="574"/>
    </location>
</feature>
<dbReference type="InterPro" id="IPR002372">
    <property type="entry name" value="PQQ_rpt_dom"/>
</dbReference>
<dbReference type="STRING" id="55188.A0A2H5QB76"/>
<feature type="signal peptide" evidence="5">
    <location>
        <begin position="1"/>
        <end position="29"/>
    </location>
</feature>
<dbReference type="SMART" id="SM00564">
    <property type="entry name" value="PQQ"/>
    <property type="match status" value="7"/>
</dbReference>
<protein>
    <recommendedName>
        <fullName evidence="6">Pyrrolo-quinoline quinone repeat domain-containing protein</fullName>
    </recommendedName>
</protein>
<feature type="domain" description="Pyrrolo-quinoline quinone repeat" evidence="6">
    <location>
        <begin position="81"/>
        <end position="315"/>
    </location>
</feature>
<dbReference type="InterPro" id="IPR018391">
    <property type="entry name" value="PQQ_b-propeller_rpt"/>
</dbReference>
<dbReference type="Proteomes" id="UP000236630">
    <property type="component" value="Unassembled WGS sequence"/>
</dbReference>
<evidence type="ECO:0000256" key="2">
    <source>
        <dbReference type="ARBA" id="ARBA00008156"/>
    </source>
</evidence>
<sequence>MALPKRQNNNIIVPLSIFCLLSFTTSTDSAGNTQNTEQNWVNHGGDLYNRRYANKEKKISPATVSKLNLKWKFYAGCDISVTPAIFNNTLYFPSWNGYLYAVKAADGSLIWKQNLQNLTGISNPGFTLNVNSTVSRSTPTVAGNLLIFGLWGPAVVVAVRRSNGKLVWKTMLDDHARSFITISGTYYKEAYYVGTSSIEEGLTFELCCTFQGSLAKLDAKTGRILWQTFMLPDNFGKLNEYAGAAIWGSSPSIDPIRNHVYIATGNLYSVPLHIRQCQEEENNQTTPTSPDKCIEPENHSNSLLALDLDTGKIVWYKQLGGYDVWFGACNWQLNPNCPPGPSPDADFGEAPMMLSMYLNKVKHDIVVAVQKSGFAWALDRDNGSLIWSIEAGPGGLGGGAMWGAATDERRIYSNIANSQHKNFTLKPSKNSTIAGGWVAMDASNGNVLWSTADPSNGTAPGPVTVANGVLFGGSTYRQGPIYAMDVKTGKILWSYHTGATIYGGASVSNGCIYMGNGYKVTVGFGNKNFTSGTSLYAFCMLPSPKTGKEQRNSIRDQKGQNSLKMTFPRKNRTK</sequence>
<evidence type="ECO:0000256" key="4">
    <source>
        <dbReference type="SAM" id="MobiDB-lite"/>
    </source>
</evidence>
<evidence type="ECO:0000313" key="8">
    <source>
        <dbReference type="Proteomes" id="UP000236630"/>
    </source>
</evidence>
<evidence type="ECO:0000256" key="5">
    <source>
        <dbReference type="SAM" id="SignalP"/>
    </source>
</evidence>
<feature type="region of interest" description="Disordered" evidence="4">
    <location>
        <begin position="545"/>
        <end position="574"/>
    </location>
</feature>
<dbReference type="EMBL" id="BDQV01000286">
    <property type="protein sequence ID" value="GAY61896.1"/>
    <property type="molecule type" value="Genomic_DNA"/>
</dbReference>
<dbReference type="SUPFAM" id="SSF50998">
    <property type="entry name" value="Quinoprotein alcohol dehydrogenase-like"/>
    <property type="match status" value="1"/>
</dbReference>
<keyword evidence="8" id="KW-1185">Reference proteome</keyword>
<accession>A0A2H5QB76</accession>
<evidence type="ECO:0000256" key="1">
    <source>
        <dbReference type="ARBA" id="ARBA00001931"/>
    </source>
</evidence>
<name>A0A2H5QB76_CITUN</name>
<comment type="similarity">
    <text evidence="2">Belongs to the bacterial PQQ dehydrogenase family.</text>
</comment>
<gene>
    <name evidence="7" type="ORF">CUMW_213540</name>
</gene>
<dbReference type="Pfam" id="PF13360">
    <property type="entry name" value="PQQ_2"/>
    <property type="match status" value="2"/>
</dbReference>
<dbReference type="InterPro" id="IPR011047">
    <property type="entry name" value="Quinoprotein_ADH-like_sf"/>
</dbReference>
<feature type="compositionally biased region" description="Basic and acidic residues" evidence="4">
    <location>
        <begin position="546"/>
        <end position="558"/>
    </location>
</feature>
<evidence type="ECO:0000256" key="3">
    <source>
        <dbReference type="ARBA" id="ARBA00023002"/>
    </source>
</evidence>
<comment type="cofactor">
    <cofactor evidence="1">
        <name>pyrroloquinoline quinone</name>
        <dbReference type="ChEBI" id="CHEBI:58442"/>
    </cofactor>
</comment>
<dbReference type="Gene3D" id="2.140.10.10">
    <property type="entry name" value="Quinoprotein alcohol dehydrogenase-like superfamily"/>
    <property type="match status" value="1"/>
</dbReference>
<feature type="domain" description="Pyrrolo-quinoline quinone repeat" evidence="6">
    <location>
        <begin position="377"/>
        <end position="525"/>
    </location>
</feature>
<proteinExistence type="inferred from homology"/>
<evidence type="ECO:0000313" key="7">
    <source>
        <dbReference type="EMBL" id="GAY61896.1"/>
    </source>
</evidence>
<dbReference type="PANTHER" id="PTHR32303">
    <property type="entry name" value="QUINOPROTEIN ALCOHOL DEHYDROGENASE (CYTOCHROME C)"/>
    <property type="match status" value="1"/>
</dbReference>
<organism evidence="7 8">
    <name type="scientific">Citrus unshiu</name>
    <name type="common">Satsuma mandarin</name>
    <name type="synonym">Citrus nobilis var. unshiu</name>
    <dbReference type="NCBI Taxonomy" id="55188"/>
    <lineage>
        <taxon>Eukaryota</taxon>
        <taxon>Viridiplantae</taxon>
        <taxon>Streptophyta</taxon>
        <taxon>Embryophyta</taxon>
        <taxon>Tracheophyta</taxon>
        <taxon>Spermatophyta</taxon>
        <taxon>Magnoliopsida</taxon>
        <taxon>eudicotyledons</taxon>
        <taxon>Gunneridae</taxon>
        <taxon>Pentapetalae</taxon>
        <taxon>rosids</taxon>
        <taxon>malvids</taxon>
        <taxon>Sapindales</taxon>
        <taxon>Rutaceae</taxon>
        <taxon>Aurantioideae</taxon>
        <taxon>Citrus</taxon>
    </lineage>
</organism>
<dbReference type="AlphaFoldDB" id="A0A2H5QB76"/>
<keyword evidence="5" id="KW-0732">Signal</keyword>
<dbReference type="GO" id="GO:0016491">
    <property type="term" value="F:oxidoreductase activity"/>
    <property type="evidence" value="ECO:0007669"/>
    <property type="project" value="UniProtKB-KW"/>
</dbReference>